<feature type="transmembrane region" description="Helical" evidence="6">
    <location>
        <begin position="20"/>
        <end position="38"/>
    </location>
</feature>
<dbReference type="Pfam" id="PF06271">
    <property type="entry name" value="RDD"/>
    <property type="match status" value="1"/>
</dbReference>
<keyword evidence="9" id="KW-1185">Reference proteome</keyword>
<name>A0A1H5FDG3_9MICO</name>
<feature type="domain" description="RDD" evidence="7">
    <location>
        <begin position="46"/>
        <end position="115"/>
    </location>
</feature>
<dbReference type="STRING" id="648782.SAMN04488554_1307"/>
<keyword evidence="5 6" id="KW-0472">Membrane</keyword>
<evidence type="ECO:0000256" key="2">
    <source>
        <dbReference type="ARBA" id="ARBA00022475"/>
    </source>
</evidence>
<keyword evidence="4 6" id="KW-1133">Transmembrane helix</keyword>
<dbReference type="InterPro" id="IPR051791">
    <property type="entry name" value="Pra-immunoreactive"/>
</dbReference>
<dbReference type="RefSeq" id="WP_245708697.1">
    <property type="nucleotide sequence ID" value="NZ_FNTX01000001.1"/>
</dbReference>
<organism evidence="8 9">
    <name type="scientific">Ruania alba</name>
    <dbReference type="NCBI Taxonomy" id="648782"/>
    <lineage>
        <taxon>Bacteria</taxon>
        <taxon>Bacillati</taxon>
        <taxon>Actinomycetota</taxon>
        <taxon>Actinomycetes</taxon>
        <taxon>Micrococcales</taxon>
        <taxon>Ruaniaceae</taxon>
        <taxon>Ruania</taxon>
    </lineage>
</organism>
<feature type="transmembrane region" description="Helical" evidence="6">
    <location>
        <begin position="44"/>
        <end position="65"/>
    </location>
</feature>
<dbReference type="Proteomes" id="UP000199220">
    <property type="component" value="Unassembled WGS sequence"/>
</dbReference>
<sequence length="121" mass="12708">MNARTSSTPQHETAGWGRRLVGIAIDWALASAISAGFFDFDPMATLGVFAAMTVLLVGTAGSTIGHRLLGLGVRTEDGRFPGPLRALVRTVLVCLVIPAVVTDPDGRGVHDRAAGTTLRRL</sequence>
<evidence type="ECO:0000256" key="6">
    <source>
        <dbReference type="SAM" id="Phobius"/>
    </source>
</evidence>
<proteinExistence type="predicted"/>
<evidence type="ECO:0000259" key="7">
    <source>
        <dbReference type="Pfam" id="PF06271"/>
    </source>
</evidence>
<accession>A0A1H5FDG3</accession>
<dbReference type="GO" id="GO:0005886">
    <property type="term" value="C:plasma membrane"/>
    <property type="evidence" value="ECO:0007669"/>
    <property type="project" value="UniProtKB-SubCell"/>
</dbReference>
<dbReference type="EMBL" id="FNTX01000001">
    <property type="protein sequence ID" value="SEE01373.1"/>
    <property type="molecule type" value="Genomic_DNA"/>
</dbReference>
<comment type="subcellular location">
    <subcellularLocation>
        <location evidence="1">Cell membrane</location>
        <topology evidence="1">Multi-pass membrane protein</topology>
    </subcellularLocation>
</comment>
<dbReference type="AlphaFoldDB" id="A0A1H5FDG3"/>
<dbReference type="PANTHER" id="PTHR36115">
    <property type="entry name" value="PROLINE-RICH ANTIGEN HOMOLOG-RELATED"/>
    <property type="match status" value="1"/>
</dbReference>
<evidence type="ECO:0000313" key="8">
    <source>
        <dbReference type="EMBL" id="SEE01373.1"/>
    </source>
</evidence>
<evidence type="ECO:0000256" key="3">
    <source>
        <dbReference type="ARBA" id="ARBA00022692"/>
    </source>
</evidence>
<evidence type="ECO:0000256" key="5">
    <source>
        <dbReference type="ARBA" id="ARBA00023136"/>
    </source>
</evidence>
<dbReference type="InterPro" id="IPR010432">
    <property type="entry name" value="RDD"/>
</dbReference>
<protein>
    <submittedName>
        <fullName evidence="8">RDD family protein</fullName>
    </submittedName>
</protein>
<gene>
    <name evidence="8" type="ORF">SAMN04488554_1307</name>
</gene>
<reference evidence="9" key="1">
    <citation type="submission" date="2016-10" db="EMBL/GenBank/DDBJ databases">
        <authorList>
            <person name="Varghese N."/>
            <person name="Submissions S."/>
        </authorList>
    </citation>
    <scope>NUCLEOTIDE SEQUENCE [LARGE SCALE GENOMIC DNA]</scope>
    <source>
        <strain evidence="9">DSM 21368</strain>
    </source>
</reference>
<evidence type="ECO:0000256" key="4">
    <source>
        <dbReference type="ARBA" id="ARBA00022989"/>
    </source>
</evidence>
<evidence type="ECO:0000313" key="9">
    <source>
        <dbReference type="Proteomes" id="UP000199220"/>
    </source>
</evidence>
<keyword evidence="2" id="KW-1003">Cell membrane</keyword>
<keyword evidence="3 6" id="KW-0812">Transmembrane</keyword>
<dbReference type="PANTHER" id="PTHR36115:SF6">
    <property type="entry name" value="PROLINE-RICH ANTIGEN HOMOLOG"/>
    <property type="match status" value="1"/>
</dbReference>
<evidence type="ECO:0000256" key="1">
    <source>
        <dbReference type="ARBA" id="ARBA00004651"/>
    </source>
</evidence>